<evidence type="ECO:0000313" key="8">
    <source>
        <dbReference type="Proteomes" id="UP000236724"/>
    </source>
</evidence>
<keyword evidence="8" id="KW-1185">Reference proteome</keyword>
<keyword evidence="2 6" id="KW-0698">rRNA processing</keyword>
<dbReference type="HAMAP" id="MF_00074">
    <property type="entry name" value="16SrRNA_methyltr_G"/>
    <property type="match status" value="1"/>
</dbReference>
<proteinExistence type="inferred from homology"/>
<reference evidence="7 8" key="1">
    <citation type="submission" date="2016-10" db="EMBL/GenBank/DDBJ databases">
        <authorList>
            <person name="de Groot N.N."/>
        </authorList>
    </citation>
    <scope>NUCLEOTIDE SEQUENCE [LARGE SCALE GENOMIC DNA]</scope>
    <source>
        <strain evidence="7">MBHS1</strain>
    </source>
</reference>
<dbReference type="PIRSF" id="PIRSF003078">
    <property type="entry name" value="GidB"/>
    <property type="match status" value="1"/>
</dbReference>
<evidence type="ECO:0000256" key="1">
    <source>
        <dbReference type="ARBA" id="ARBA00022490"/>
    </source>
</evidence>
<dbReference type="EMBL" id="FMSV02000546">
    <property type="protein sequence ID" value="SEH08262.1"/>
    <property type="molecule type" value="Genomic_DNA"/>
</dbReference>
<protein>
    <recommendedName>
        <fullName evidence="6">Ribosomal RNA small subunit methyltransferase G</fullName>
        <ecNumber evidence="6">2.1.1.170</ecNumber>
    </recommendedName>
    <alternativeName>
        <fullName evidence="6">16S rRNA 7-methylguanosine methyltransferase</fullName>
        <shortName evidence="6">16S rRNA m7G methyltransferase</shortName>
    </alternativeName>
</protein>
<dbReference type="EC" id="2.1.1.170" evidence="6"/>
<dbReference type="AlphaFoldDB" id="A0A1H6FDX3"/>
<evidence type="ECO:0000256" key="2">
    <source>
        <dbReference type="ARBA" id="ARBA00022552"/>
    </source>
</evidence>
<dbReference type="CDD" id="cd02440">
    <property type="entry name" value="AdoMet_MTases"/>
    <property type="match status" value="1"/>
</dbReference>
<dbReference type="Pfam" id="PF02527">
    <property type="entry name" value="GidB"/>
    <property type="match status" value="1"/>
</dbReference>
<evidence type="ECO:0000256" key="5">
    <source>
        <dbReference type="ARBA" id="ARBA00022691"/>
    </source>
</evidence>
<dbReference type="Proteomes" id="UP000236724">
    <property type="component" value="Unassembled WGS sequence"/>
</dbReference>
<feature type="binding site" evidence="6">
    <location>
        <position position="145"/>
    </location>
    <ligand>
        <name>S-adenosyl-L-methionine</name>
        <dbReference type="ChEBI" id="CHEBI:59789"/>
    </ligand>
</feature>
<feature type="binding site" evidence="6">
    <location>
        <begin position="129"/>
        <end position="130"/>
    </location>
    <ligand>
        <name>S-adenosyl-L-methionine</name>
        <dbReference type="ChEBI" id="CHEBI:59789"/>
    </ligand>
</feature>
<evidence type="ECO:0000256" key="4">
    <source>
        <dbReference type="ARBA" id="ARBA00022679"/>
    </source>
</evidence>
<gene>
    <name evidence="6 7" type="primary">rsmG</name>
    <name evidence="7" type="ORF">MBHS_04153</name>
</gene>
<dbReference type="GO" id="GO:0005829">
    <property type="term" value="C:cytosol"/>
    <property type="evidence" value="ECO:0007669"/>
    <property type="project" value="TreeGrafter"/>
</dbReference>
<keyword evidence="3 6" id="KW-0489">Methyltransferase</keyword>
<dbReference type="SUPFAM" id="SSF53335">
    <property type="entry name" value="S-adenosyl-L-methionine-dependent methyltransferases"/>
    <property type="match status" value="1"/>
</dbReference>
<organism evidence="7 8">
    <name type="scientific">Candidatus Venteria ishoeyi</name>
    <dbReference type="NCBI Taxonomy" id="1899563"/>
    <lineage>
        <taxon>Bacteria</taxon>
        <taxon>Pseudomonadati</taxon>
        <taxon>Pseudomonadota</taxon>
        <taxon>Gammaproteobacteria</taxon>
        <taxon>Thiotrichales</taxon>
        <taxon>Thiotrichaceae</taxon>
        <taxon>Venteria</taxon>
    </lineage>
</organism>
<evidence type="ECO:0000313" key="7">
    <source>
        <dbReference type="EMBL" id="SEH08262.1"/>
    </source>
</evidence>
<dbReference type="PANTHER" id="PTHR31760:SF0">
    <property type="entry name" value="S-ADENOSYL-L-METHIONINE-DEPENDENT METHYLTRANSFERASES SUPERFAMILY PROTEIN"/>
    <property type="match status" value="1"/>
</dbReference>
<comment type="similarity">
    <text evidence="6">Belongs to the methyltransferase superfamily. RNA methyltransferase RsmG family.</text>
</comment>
<comment type="caution">
    <text evidence="6">Lacks conserved residue(s) required for the propagation of feature annotation.</text>
</comment>
<comment type="catalytic activity">
    <reaction evidence="6">
        <text>guanosine(527) in 16S rRNA + S-adenosyl-L-methionine = N(7)-methylguanosine(527) in 16S rRNA + S-adenosyl-L-homocysteine</text>
        <dbReference type="Rhea" id="RHEA:42732"/>
        <dbReference type="Rhea" id="RHEA-COMP:10209"/>
        <dbReference type="Rhea" id="RHEA-COMP:10210"/>
        <dbReference type="ChEBI" id="CHEBI:57856"/>
        <dbReference type="ChEBI" id="CHEBI:59789"/>
        <dbReference type="ChEBI" id="CHEBI:74269"/>
        <dbReference type="ChEBI" id="CHEBI:74480"/>
        <dbReference type="EC" id="2.1.1.170"/>
    </reaction>
</comment>
<name>A0A1H6FDX3_9GAMM</name>
<dbReference type="InterPro" id="IPR029063">
    <property type="entry name" value="SAM-dependent_MTases_sf"/>
</dbReference>
<dbReference type="InterPro" id="IPR003682">
    <property type="entry name" value="rRNA_ssu_MeTfrase_G"/>
</dbReference>
<dbReference type="PANTHER" id="PTHR31760">
    <property type="entry name" value="S-ADENOSYL-L-METHIONINE-DEPENDENT METHYLTRANSFERASES SUPERFAMILY PROTEIN"/>
    <property type="match status" value="1"/>
</dbReference>
<accession>A0A1H6FDX3</accession>
<evidence type="ECO:0000256" key="6">
    <source>
        <dbReference type="HAMAP-Rule" id="MF_00074"/>
    </source>
</evidence>
<keyword evidence="4 6" id="KW-0808">Transferase</keyword>
<keyword evidence="1 6" id="KW-0963">Cytoplasm</keyword>
<dbReference type="OrthoDB" id="9808773at2"/>
<dbReference type="Gene3D" id="3.40.50.150">
    <property type="entry name" value="Vaccinia Virus protein VP39"/>
    <property type="match status" value="1"/>
</dbReference>
<dbReference type="GO" id="GO:0070043">
    <property type="term" value="F:rRNA (guanine-N7-)-methyltransferase activity"/>
    <property type="evidence" value="ECO:0007669"/>
    <property type="project" value="UniProtKB-UniRule"/>
</dbReference>
<feature type="binding site" evidence="6">
    <location>
        <position position="78"/>
    </location>
    <ligand>
        <name>S-adenosyl-L-methionine</name>
        <dbReference type="ChEBI" id="CHEBI:59789"/>
    </ligand>
</feature>
<dbReference type="RefSeq" id="WP_103921824.1">
    <property type="nucleotide sequence ID" value="NZ_FMSV02000546.1"/>
</dbReference>
<dbReference type="NCBIfam" id="TIGR00138">
    <property type="entry name" value="rsmG_gidB"/>
    <property type="match status" value="1"/>
</dbReference>
<comment type="function">
    <text evidence="6">Specifically methylates the N7 position of guanine in position 527 of 16S rRNA.</text>
</comment>
<evidence type="ECO:0000256" key="3">
    <source>
        <dbReference type="ARBA" id="ARBA00022603"/>
    </source>
</evidence>
<comment type="subcellular location">
    <subcellularLocation>
        <location evidence="6">Cytoplasm</location>
    </subcellularLocation>
</comment>
<sequence length="216" mass="24288">MSLSLAKAVAMLQLDLPENIVQHLSQYLDLLEKWNRTYNLTAIREREKMISHHVQDALVVLPTLDKRHKAQLSILDIGTGAGIPGLILALARSDWRLTLLDSNSKKTRFLVQAVAQLGLKNVTVEHQRIEQWQAGENHFDIVISRAYSSLRQFYQDAQPHCASSGLMIAMKGKIPEEELQHLSVAQDELSIEALNIPGLDAERHLISLCPASMRSR</sequence>
<keyword evidence="5 6" id="KW-0949">S-adenosyl-L-methionine</keyword>